<dbReference type="InterPro" id="IPR032466">
    <property type="entry name" value="Metal_Hydrolase"/>
</dbReference>
<keyword evidence="1" id="KW-0732">Signal</keyword>
<evidence type="ECO:0000313" key="3">
    <source>
        <dbReference type="EMBL" id="TCO77715.1"/>
    </source>
</evidence>
<accession>A0A4R2LEI9</accession>
<name>A0A4R2LEI9_9GAMM</name>
<dbReference type="InterPro" id="IPR013108">
    <property type="entry name" value="Amidohydro_3"/>
</dbReference>
<proteinExistence type="predicted"/>
<reference evidence="3 4" key="1">
    <citation type="submission" date="2019-03" db="EMBL/GenBank/DDBJ databases">
        <title>Genomic Encyclopedia of Type Strains, Phase IV (KMG-IV): sequencing the most valuable type-strain genomes for metagenomic binning, comparative biology and taxonomic classification.</title>
        <authorList>
            <person name="Goeker M."/>
        </authorList>
    </citation>
    <scope>NUCLEOTIDE SEQUENCE [LARGE SCALE GENOMIC DNA]</scope>
    <source>
        <strain evidence="3 4">DSM 23344</strain>
    </source>
</reference>
<evidence type="ECO:0000256" key="1">
    <source>
        <dbReference type="SAM" id="SignalP"/>
    </source>
</evidence>
<feature type="signal peptide" evidence="1">
    <location>
        <begin position="1"/>
        <end position="28"/>
    </location>
</feature>
<dbReference type="GO" id="GO:0016810">
    <property type="term" value="F:hydrolase activity, acting on carbon-nitrogen (but not peptide) bonds"/>
    <property type="evidence" value="ECO:0007669"/>
    <property type="project" value="InterPro"/>
</dbReference>
<dbReference type="SUPFAM" id="SSF51556">
    <property type="entry name" value="Metallo-dependent hydrolases"/>
    <property type="match status" value="1"/>
</dbReference>
<protein>
    <recommendedName>
        <fullName evidence="2">Amidohydrolase 3 domain-containing protein</fullName>
    </recommendedName>
</protein>
<dbReference type="EMBL" id="SLWX01000002">
    <property type="protein sequence ID" value="TCO77715.1"/>
    <property type="molecule type" value="Genomic_DNA"/>
</dbReference>
<evidence type="ECO:0000313" key="4">
    <source>
        <dbReference type="Proteomes" id="UP000294980"/>
    </source>
</evidence>
<dbReference type="Gene3D" id="2.30.40.10">
    <property type="entry name" value="Urease, subunit C, domain 1"/>
    <property type="match status" value="1"/>
</dbReference>
<dbReference type="RefSeq" id="WP_117314596.1">
    <property type="nucleotide sequence ID" value="NZ_QQSW01000001.1"/>
</dbReference>
<dbReference type="AlphaFoldDB" id="A0A4R2LEI9"/>
<comment type="caution">
    <text evidence="3">The sequence shown here is derived from an EMBL/GenBank/DDBJ whole genome shotgun (WGS) entry which is preliminary data.</text>
</comment>
<dbReference type="InterPro" id="IPR011059">
    <property type="entry name" value="Metal-dep_hydrolase_composite"/>
</dbReference>
<dbReference type="PANTHER" id="PTHR22642">
    <property type="entry name" value="IMIDAZOLONEPROPIONASE"/>
    <property type="match status" value="1"/>
</dbReference>
<evidence type="ECO:0000259" key="2">
    <source>
        <dbReference type="Pfam" id="PF07969"/>
    </source>
</evidence>
<dbReference type="Pfam" id="PF07969">
    <property type="entry name" value="Amidohydro_3"/>
    <property type="match status" value="1"/>
</dbReference>
<organism evidence="3 4">
    <name type="scientific">Chromatocurvus halotolerans</name>
    <dbReference type="NCBI Taxonomy" id="1132028"/>
    <lineage>
        <taxon>Bacteria</taxon>
        <taxon>Pseudomonadati</taxon>
        <taxon>Pseudomonadota</taxon>
        <taxon>Gammaproteobacteria</taxon>
        <taxon>Cellvibrionales</taxon>
        <taxon>Halieaceae</taxon>
        <taxon>Chromatocurvus</taxon>
    </lineage>
</organism>
<dbReference type="SUPFAM" id="SSF51338">
    <property type="entry name" value="Composite domain of metallo-dependent hydrolases"/>
    <property type="match status" value="1"/>
</dbReference>
<feature type="domain" description="Amidohydrolase 3" evidence="2">
    <location>
        <begin position="78"/>
        <end position="564"/>
    </location>
</feature>
<dbReference type="InterPro" id="IPR033932">
    <property type="entry name" value="YtcJ-like"/>
</dbReference>
<dbReference type="Gene3D" id="3.10.310.70">
    <property type="match status" value="1"/>
</dbReference>
<sequence length="566" mass="61728">MNLAKTARLLIIVTLLASLGFFATRAAATDTVYYNGTIITMDDDRPLAEAVAVREGRIVAVGNRDIVMASAGKTARRIDLGGHTLLPGFVDSHGHAYAIGLQASTANLLPPPDGAAADIPALQAQLADWMADDPAVMRGIGWVIGFGYDDSQLAEQRHPTRRDLDAVTIDYPVMIIHQSGHFGVANSKALERLGITTASENPDGGIIRREQTSRQPNGVLEEMAFLAPLMQLLSQFDDAMNEHLVIEGTRLAATYGYTTVQEGRAMPAAIAAMRRVAERGALDVDLVAYPDMLAVPDVTPSRTYAKRFRIGGVKLTIDGSPQGKTAYLSEPYFHPPHGQSADYRGYGAIDESTARASVARAFARGWQILCHANGDAAIDQYIDAVRAAQTEYPDVDNRPVLIHGQTLRKDQVEAIDELGIFPSLFPMHTFYWGDWHRDSVLGPVRADNISPTGWLLPRGMMFGSHHDAPVALPDAMRVLSATVTRRSRSGDILGPEHRVPVATALKAMTLWPAWQHFEENEKGSIEPGKLADFVVLSANPMAVPEEQLNTLMVEQTIKEGRIVYQR</sequence>
<gene>
    <name evidence="3" type="ORF">EV688_102172</name>
</gene>
<keyword evidence="4" id="KW-1185">Reference proteome</keyword>
<dbReference type="CDD" id="cd01300">
    <property type="entry name" value="YtcJ_like"/>
    <property type="match status" value="1"/>
</dbReference>
<feature type="chain" id="PRO_5020834059" description="Amidohydrolase 3 domain-containing protein" evidence="1">
    <location>
        <begin position="29"/>
        <end position="566"/>
    </location>
</feature>
<dbReference type="PANTHER" id="PTHR22642:SF2">
    <property type="entry name" value="PROTEIN LONG AFTER FAR-RED 3"/>
    <property type="match status" value="1"/>
</dbReference>
<dbReference type="Proteomes" id="UP000294980">
    <property type="component" value="Unassembled WGS sequence"/>
</dbReference>
<dbReference type="OrthoDB" id="5734927at2"/>
<dbReference type="Gene3D" id="3.20.20.140">
    <property type="entry name" value="Metal-dependent hydrolases"/>
    <property type="match status" value="1"/>
</dbReference>